<evidence type="ECO:0000313" key="8">
    <source>
        <dbReference type="Proteomes" id="UP000008983"/>
    </source>
</evidence>
<gene>
    <name evidence="7" type="ORF">IMG5_154530</name>
</gene>
<dbReference type="EMBL" id="GL984138">
    <property type="protein sequence ID" value="EGR29508.1"/>
    <property type="molecule type" value="Genomic_DNA"/>
</dbReference>
<dbReference type="CDD" id="cd00051">
    <property type="entry name" value="EFh"/>
    <property type="match status" value="1"/>
</dbReference>
<dbReference type="GO" id="GO:0016460">
    <property type="term" value="C:myosin II complex"/>
    <property type="evidence" value="ECO:0007669"/>
    <property type="project" value="TreeGrafter"/>
</dbReference>
<organism evidence="7 8">
    <name type="scientific">Ichthyophthirius multifiliis</name>
    <name type="common">White spot disease agent</name>
    <name type="synonym">Ich</name>
    <dbReference type="NCBI Taxonomy" id="5932"/>
    <lineage>
        <taxon>Eukaryota</taxon>
        <taxon>Sar</taxon>
        <taxon>Alveolata</taxon>
        <taxon>Ciliophora</taxon>
        <taxon>Intramacronucleata</taxon>
        <taxon>Oligohymenophorea</taxon>
        <taxon>Hymenostomatida</taxon>
        <taxon>Ophryoglenina</taxon>
        <taxon>Ichthyophthirius</taxon>
    </lineage>
</organism>
<keyword evidence="2" id="KW-0479">Metal-binding</keyword>
<dbReference type="Proteomes" id="UP000008983">
    <property type="component" value="Unassembled WGS sequence"/>
</dbReference>
<dbReference type="PROSITE" id="PS50222">
    <property type="entry name" value="EF_HAND_2"/>
    <property type="match status" value="1"/>
</dbReference>
<dbReference type="Pfam" id="PF13499">
    <property type="entry name" value="EF-hand_7"/>
    <property type="match status" value="1"/>
</dbReference>
<evidence type="ECO:0000256" key="1">
    <source>
        <dbReference type="ARBA" id="ARBA00020786"/>
    </source>
</evidence>
<dbReference type="PROSITE" id="PS00018">
    <property type="entry name" value="EF_HAND_1"/>
    <property type="match status" value="1"/>
</dbReference>
<dbReference type="FunFam" id="1.10.238.10:FF:000003">
    <property type="entry name" value="Calmodulin A"/>
    <property type="match status" value="1"/>
</dbReference>
<dbReference type="GeneID" id="14905610"/>
<sequence length="99" mass="11435">MLQDFEPDQQNYITFPEFLSLVARKMKDTVTDEELLEAFKVFDKDGSGFINAAELRNYMCKLGEPQTDDEIDDLIKECVVNSEGKINYVDFVQSLMPKQ</sequence>
<evidence type="ECO:0000256" key="3">
    <source>
        <dbReference type="ARBA" id="ARBA00022737"/>
    </source>
</evidence>
<dbReference type="InterPro" id="IPR011992">
    <property type="entry name" value="EF-hand-dom_pair"/>
</dbReference>
<keyword evidence="4" id="KW-0106">Calcium</keyword>
<evidence type="ECO:0000256" key="2">
    <source>
        <dbReference type="ARBA" id="ARBA00022723"/>
    </source>
</evidence>
<dbReference type="PANTHER" id="PTHR23048:SF0">
    <property type="entry name" value="CALMODULIN LIKE 3"/>
    <property type="match status" value="1"/>
</dbReference>
<dbReference type="GO" id="GO:0005509">
    <property type="term" value="F:calcium ion binding"/>
    <property type="evidence" value="ECO:0007669"/>
    <property type="project" value="InterPro"/>
</dbReference>
<dbReference type="InterPro" id="IPR050230">
    <property type="entry name" value="CALM/Myosin/TropC-like"/>
</dbReference>
<evidence type="ECO:0000313" key="7">
    <source>
        <dbReference type="EMBL" id="EGR29508.1"/>
    </source>
</evidence>
<name>G0QZ56_ICHMU</name>
<dbReference type="InterPro" id="IPR002048">
    <property type="entry name" value="EF_hand_dom"/>
</dbReference>
<dbReference type="AlphaFoldDB" id="G0QZ56"/>
<dbReference type="STRING" id="857967.G0QZ56"/>
<accession>G0QZ56</accession>
<dbReference type="OMA" id="WMSKKLA"/>
<proteinExistence type="predicted"/>
<dbReference type="InParanoid" id="G0QZ56"/>
<dbReference type="Gene3D" id="1.10.238.10">
    <property type="entry name" value="EF-hand"/>
    <property type="match status" value="1"/>
</dbReference>
<dbReference type="SUPFAM" id="SSF47473">
    <property type="entry name" value="EF-hand"/>
    <property type="match status" value="1"/>
</dbReference>
<dbReference type="RefSeq" id="XP_004030744.1">
    <property type="nucleotide sequence ID" value="XM_004030696.1"/>
</dbReference>
<keyword evidence="5" id="KW-0007">Acetylation</keyword>
<feature type="domain" description="EF-hand" evidence="6">
    <location>
        <begin position="30"/>
        <end position="65"/>
    </location>
</feature>
<keyword evidence="3" id="KW-0677">Repeat</keyword>
<evidence type="ECO:0000256" key="5">
    <source>
        <dbReference type="ARBA" id="ARBA00022990"/>
    </source>
</evidence>
<evidence type="ECO:0000259" key="6">
    <source>
        <dbReference type="PROSITE" id="PS50222"/>
    </source>
</evidence>
<keyword evidence="8" id="KW-1185">Reference proteome</keyword>
<reference evidence="7 8" key="1">
    <citation type="submission" date="2011-07" db="EMBL/GenBank/DDBJ databases">
        <authorList>
            <person name="Coyne R."/>
            <person name="Brami D."/>
            <person name="Johnson J."/>
            <person name="Hostetler J."/>
            <person name="Hannick L."/>
            <person name="Clark T."/>
            <person name="Cassidy-Hanley D."/>
            <person name="Inman J."/>
        </authorList>
    </citation>
    <scope>NUCLEOTIDE SEQUENCE [LARGE SCALE GENOMIC DNA]</scope>
    <source>
        <strain evidence="7 8">G5</strain>
    </source>
</reference>
<dbReference type="PANTHER" id="PTHR23048">
    <property type="entry name" value="MYOSIN LIGHT CHAIN 1, 3"/>
    <property type="match status" value="1"/>
</dbReference>
<evidence type="ECO:0000256" key="4">
    <source>
        <dbReference type="ARBA" id="ARBA00022837"/>
    </source>
</evidence>
<protein>
    <recommendedName>
        <fullName evidence="1">Calmodulin</fullName>
    </recommendedName>
</protein>
<dbReference type="eggNOG" id="KOG0027">
    <property type="taxonomic scope" value="Eukaryota"/>
</dbReference>
<dbReference type="SMART" id="SM00054">
    <property type="entry name" value="EFh"/>
    <property type="match status" value="2"/>
</dbReference>
<dbReference type="OrthoDB" id="26525at2759"/>
<dbReference type="InterPro" id="IPR018247">
    <property type="entry name" value="EF_Hand_1_Ca_BS"/>
</dbReference>